<evidence type="ECO:0000256" key="10">
    <source>
        <dbReference type="ARBA" id="ARBA00023134"/>
    </source>
</evidence>
<dbReference type="InterPro" id="IPR001227">
    <property type="entry name" value="Ac_transferase_dom_sf"/>
</dbReference>
<feature type="active site" description="Proton acceptor; for dehydratase activity" evidence="13">
    <location>
        <position position="1385"/>
    </location>
</feature>
<evidence type="ECO:0000259" key="17">
    <source>
        <dbReference type="PROSITE" id="PS52019"/>
    </source>
</evidence>
<feature type="domain" description="Carrier" evidence="15">
    <location>
        <begin position="1911"/>
        <end position="1985"/>
    </location>
</feature>
<comment type="subunit">
    <text evidence="12">Heterodimers with GPN1 or GPN2. Binds to RNA polymerase II (RNAPII).</text>
</comment>
<feature type="region of interest" description="Disordered" evidence="14">
    <location>
        <begin position="1668"/>
        <end position="1694"/>
    </location>
</feature>
<dbReference type="Gene3D" id="3.40.50.300">
    <property type="entry name" value="P-loop containing nucleotide triphosphate hydrolases"/>
    <property type="match status" value="1"/>
</dbReference>
<dbReference type="EMBL" id="JAACJO010000001">
    <property type="protein sequence ID" value="KAF5363495.1"/>
    <property type="molecule type" value="Genomic_DNA"/>
</dbReference>
<evidence type="ECO:0000256" key="8">
    <source>
        <dbReference type="ARBA" id="ARBA00022801"/>
    </source>
</evidence>
<dbReference type="Gene3D" id="1.10.1200.10">
    <property type="entry name" value="ACP-like"/>
    <property type="match status" value="3"/>
</dbReference>
<dbReference type="PROSITE" id="PS00012">
    <property type="entry name" value="PHOSPHOPANTETHEINE"/>
    <property type="match status" value="1"/>
</dbReference>
<dbReference type="CDD" id="cd00833">
    <property type="entry name" value="PKS"/>
    <property type="match status" value="1"/>
</dbReference>
<dbReference type="InterPro" id="IPR009081">
    <property type="entry name" value="PP-bd_ACP"/>
</dbReference>
<keyword evidence="8" id="KW-0378">Hydrolase</keyword>
<evidence type="ECO:0000256" key="13">
    <source>
        <dbReference type="PROSITE-ProRule" id="PRU01363"/>
    </source>
</evidence>
<dbReference type="PROSITE" id="PS00606">
    <property type="entry name" value="KS3_1"/>
    <property type="match status" value="1"/>
</dbReference>
<dbReference type="InterPro" id="IPR030918">
    <property type="entry name" value="PT_fungal_PKS"/>
</dbReference>
<evidence type="ECO:0000256" key="7">
    <source>
        <dbReference type="ARBA" id="ARBA00022741"/>
    </source>
</evidence>
<dbReference type="Proteomes" id="UP000559027">
    <property type="component" value="Unassembled WGS sequence"/>
</dbReference>
<dbReference type="SUPFAM" id="SSF52151">
    <property type="entry name" value="FabD/lysophospholipase-like"/>
    <property type="match status" value="1"/>
</dbReference>
<dbReference type="Pfam" id="PF00550">
    <property type="entry name" value="PP-binding"/>
    <property type="match status" value="3"/>
</dbReference>
<dbReference type="GO" id="GO:0004315">
    <property type="term" value="F:3-oxoacyl-[acyl-carrier-protein] synthase activity"/>
    <property type="evidence" value="ECO:0007669"/>
    <property type="project" value="InterPro"/>
</dbReference>
<dbReference type="Gene3D" id="3.40.47.10">
    <property type="match status" value="1"/>
</dbReference>
<proteinExistence type="inferred from homology"/>
<dbReference type="Pfam" id="PF21089">
    <property type="entry name" value="PKS_DH_N"/>
    <property type="match status" value="1"/>
</dbReference>
<dbReference type="InterPro" id="IPR014031">
    <property type="entry name" value="Ketoacyl_synth_C"/>
</dbReference>
<dbReference type="InterPro" id="IPR018201">
    <property type="entry name" value="Ketoacyl_synth_AS"/>
</dbReference>
<dbReference type="GO" id="GO:0004312">
    <property type="term" value="F:fatty acid synthase activity"/>
    <property type="evidence" value="ECO:0007669"/>
    <property type="project" value="TreeGrafter"/>
</dbReference>
<dbReference type="SMART" id="SM00823">
    <property type="entry name" value="PKS_PP"/>
    <property type="match status" value="3"/>
</dbReference>
<feature type="region of interest" description="Disordered" evidence="14">
    <location>
        <begin position="2277"/>
        <end position="2297"/>
    </location>
</feature>
<dbReference type="InterPro" id="IPR032088">
    <property type="entry name" value="SAT"/>
</dbReference>
<evidence type="ECO:0000256" key="3">
    <source>
        <dbReference type="ARBA" id="ARBA00014587"/>
    </source>
</evidence>
<evidence type="ECO:0000256" key="5">
    <source>
        <dbReference type="ARBA" id="ARBA00022553"/>
    </source>
</evidence>
<dbReference type="InterPro" id="IPR016035">
    <property type="entry name" value="Acyl_Trfase/lysoPLipase"/>
</dbReference>
<dbReference type="NCBIfam" id="TIGR04532">
    <property type="entry name" value="PT_fungal_PKS"/>
    <property type="match status" value="1"/>
</dbReference>
<keyword evidence="9" id="KW-0843">Virulence</keyword>
<dbReference type="Pfam" id="PF14765">
    <property type="entry name" value="PS-DH"/>
    <property type="match status" value="1"/>
</dbReference>
<feature type="domain" description="Ketosynthase family 3 (KS3)" evidence="16">
    <location>
        <begin position="440"/>
        <end position="867"/>
    </location>
</feature>
<dbReference type="InterPro" id="IPR030228">
    <property type="entry name" value="Gpn3"/>
</dbReference>
<evidence type="ECO:0000313" key="18">
    <source>
        <dbReference type="EMBL" id="KAF5363495.1"/>
    </source>
</evidence>
<feature type="active site" description="Proton donor; for dehydratase activity" evidence="13">
    <location>
        <position position="1571"/>
    </location>
</feature>
<feature type="region of interest" description="C-terminal hotdog fold" evidence="13">
    <location>
        <begin position="1506"/>
        <end position="1660"/>
    </location>
</feature>
<comment type="caution">
    <text evidence="18">The sequence shown here is derived from an EMBL/GenBank/DDBJ whole genome shotgun (WGS) entry which is preliminary data.</text>
</comment>
<dbReference type="InterPro" id="IPR049900">
    <property type="entry name" value="PKS_mFAS_DH"/>
</dbReference>
<evidence type="ECO:0000259" key="16">
    <source>
        <dbReference type="PROSITE" id="PS52004"/>
    </source>
</evidence>
<dbReference type="PANTHER" id="PTHR43775:SF21">
    <property type="entry name" value="NON-REDUCING POLYKETIDE SYNTHASE AUSA-RELATED"/>
    <property type="match status" value="1"/>
</dbReference>
<evidence type="ECO:0000259" key="15">
    <source>
        <dbReference type="PROSITE" id="PS50075"/>
    </source>
</evidence>
<accession>A0A8H5GET7</accession>
<dbReference type="GO" id="GO:0031177">
    <property type="term" value="F:phosphopantetheine binding"/>
    <property type="evidence" value="ECO:0007669"/>
    <property type="project" value="InterPro"/>
</dbReference>
<evidence type="ECO:0000256" key="12">
    <source>
        <dbReference type="ARBA" id="ARBA00061952"/>
    </source>
</evidence>
<name>A0A8H5GET7_9AGAR</name>
<comment type="function">
    <text evidence="11">Small GTPase required for proper nuclear import of RNA polymerase II and III (RNAPII and RNAPIII). May act at an RNAP assembly step prior to nuclear import.</text>
</comment>
<evidence type="ECO:0000313" key="19">
    <source>
        <dbReference type="Proteomes" id="UP000559027"/>
    </source>
</evidence>
<dbReference type="Pfam" id="PF16073">
    <property type="entry name" value="SAT"/>
    <property type="match status" value="1"/>
</dbReference>
<evidence type="ECO:0000256" key="2">
    <source>
        <dbReference type="ARBA" id="ARBA00005290"/>
    </source>
</evidence>
<keyword evidence="19" id="KW-1185">Reference proteome</keyword>
<sequence length="2297" mass="248139">MRRDWLQRSSGGDSLQYSLLWPEIHKTAHLESKTTPSGHIHIISAHLLAILASNDMSSSSTAALNIPIFAGQGTAAANTTATRKQALKDASSSAGSLLLAACFEAFHSELSSLSQQEILKSGIDIADFKNKNTLLELPAERYINNPIVSGTTLFLLQSLRYLAYVESSGAAGESLTPFSDVLKGNLEHSLGVLGFSSGILPAVVAGTSFNVVSYISRSVEAYRLAVWIGIRTQQYRDQVILDDSAAPWSLVFLGLDKKSAEEAITAFNSDAPLAVTAVLDDKSVTISGHPEVLDAFSRTVPTSVTVHKTSVDTLYHSSVHTETLRTQVLSDVTARGVVFPDYADVKVPIRSTYTGSALTKNDTGSLVEAVVDMILTQPVNWDLVTEQLVKAAPSDKDLRLLNLGPGTGLTRNLERLFPRDRISSLDLSAGNPGEKVKPKQDPIAIVGMGVHMPGARGTEELWRVLEDGINTISEVPEHRFKVSDYNNPKDTKTKRQMKAHTGNFIDGADEFDNKFFKISPREAKSMDPQQRILLQVAYEALENAGYVPDSTSTWQTDTVGCYIGVATHDYLQNLRDEIDVYYSTGTLKAFLSGRISYAMQLSGPSVVVDTACSSSAVAVYQGCRAIMNGDCSAAIVGGVNVISSPDMMLGLDRAHFLSPTGQCKAFDASADGYSRSEGCGIFVLKRLSDAVAENDNILGVIRGIEVNQSGLAHSITHPHAPTQAVLFRSLLENTGVEANRVSVIEAHGTGTQAGDPNELESIRSIFAIKREAENPLHITSVKANIGHLEAASGSAGLAKLLLMLKHRSIPRVISLKNLNPLIVPLASDNTVIDTVQTEWKAFEDKTRMAMLNNFGAAGSNTAMLLEEFHTTERTEPPAGLAYVFGISAKTESALDELRNRYIDWLKSPKSTSNLADIAYTMTARRWIYEHRIAVQASTKEELIEKLGKASPIHVQDKSGKVVFVFSGQGSQYLGMGKTLYETSELFRKHIDECHSFLVASGFPGVTQVLLAGDEGSGLTKLEEFEAYQAAIFSLEYALAKLWMSWGLTPAAVVGHSLGEYAALVVSGVISVKGALTIIAHRVRFMVSKCAVETTGMIAVNASQEVVTDAIKSSSEFSGLSIACYNSATDCVVSGPIPQTKAFKIYLDAEVHCKNVLLSVPFGYHSSAMEPLLEDLTSIASKVTINAPAIPIISNVLGDTVAPGDDSVFSAAYFARHCAEPVQFDKGIRSLVSKAEFSKIDAWLEIGPHTATLPMLKANASLARDTLLLGSLKKQQSAWSMLAASGAQLYLTGIPVKWRQAFSHVDVACIDLPSYPFARTKFWVAFKEAEAVAVPAPVVQAAPTPTNLIHEFKMLNAWAQYPSKANGNVAIFDTPISDLAGSIRGHAVGGMPLCPASVYLEQVLAGIELAKRHLGLRLDGQHAVLRKIEFAKPLVYDESVARIVTTSVSLKDDHGVFSVSSRVGNSEESVHVHGEYRFQATSETTNKFNRVFPVISRQINAVHEPKGGELPEVFSTRTAYEVIFPRVVDYSKEYHTMQSLTVDPSGMEGVASVKLPADHDKGTYVAHPVFMDTLLHVAGFVANMQGGVNDAYICSEVGTVKAIPELIDNNASYTVYINNSWVESEGVTIAEAYAVLDSNPRRIVAHLKGMHFRRVRLNSLKKGLAHAAGKAPQSAKPRAAPVAAPKVSSAPTAPAPKAASIDVSGQIVGIVAETCDISAASIDINTDLGSLGVDSLMSIEIFGKLQVLFPTVELDAHALSHCQSVSEIIHEVSKLTKGLPAAQPASTSTPASSVPVARAAPATASPAVDVTALVSKIVSDTCDISLSAIGPDTDLNSLGVDSLMSIEIFGKLEESFPSVTLDATALSHCRSVSDIVKHIPVTFTSTSESSVPSSPRTIVAVEEKLVEPPKLVVDGPDVKQLLASVLDISVKDITDDADFEDLGLDSLTSIEALGALKGEFNLDLPGDFFHSHKTAKAVQSYLAGRIRATGLIMRYAVLVTGPAGAGKSTFAGSFMTHLQNSKRTSHLVNLDPAAAPTSFEYEPVIDIRDLISLEDVMNELQYGPNGGLVYCFEYLLENMDWLEEELGSYDDDYLIIDCPGQIELYTHHPFLPTLVRNLQRLGIRTCAVYLIESQFMEDKYKFFRFGTSPCNCSRQLTSINSGVLSAMSAMVNLEIPWINIMSKMDLVTSNPDDESSGAGIGLRNRKNIARFLDPDPLLLVNEPGREGNVTNPRFHSLNRAIVQLIEDHPLVSFLPLDLTNPDSLETVISHIDYTIQYGEDEEPKEPHDLDEGDFQDLE</sequence>
<reference evidence="18 19" key="1">
    <citation type="journal article" date="2020" name="ISME J.">
        <title>Uncovering the hidden diversity of litter-decomposition mechanisms in mushroom-forming fungi.</title>
        <authorList>
            <person name="Floudas D."/>
            <person name="Bentzer J."/>
            <person name="Ahren D."/>
            <person name="Johansson T."/>
            <person name="Persson P."/>
            <person name="Tunlid A."/>
        </authorList>
    </citation>
    <scope>NUCLEOTIDE SEQUENCE [LARGE SCALE GENOMIC DNA]</scope>
    <source>
        <strain evidence="18 19">CBS 146.42</strain>
    </source>
</reference>
<evidence type="ECO:0000256" key="6">
    <source>
        <dbReference type="ARBA" id="ARBA00022679"/>
    </source>
</evidence>
<dbReference type="SUPFAM" id="SSF55048">
    <property type="entry name" value="Probable ACP-binding domain of malonyl-CoA ACP transacylase"/>
    <property type="match status" value="1"/>
</dbReference>
<dbReference type="Gene3D" id="3.30.70.3290">
    <property type="match status" value="1"/>
</dbReference>
<keyword evidence="7" id="KW-0547">Nucleotide-binding</keyword>
<dbReference type="GO" id="GO:0006633">
    <property type="term" value="P:fatty acid biosynthetic process"/>
    <property type="evidence" value="ECO:0007669"/>
    <property type="project" value="InterPro"/>
</dbReference>
<evidence type="ECO:0000256" key="14">
    <source>
        <dbReference type="SAM" id="MobiDB-lite"/>
    </source>
</evidence>
<evidence type="ECO:0000256" key="9">
    <source>
        <dbReference type="ARBA" id="ARBA00023026"/>
    </source>
</evidence>
<evidence type="ECO:0000256" key="11">
    <source>
        <dbReference type="ARBA" id="ARBA00054449"/>
    </source>
</evidence>
<feature type="region of interest" description="N-terminal hotdog fold" evidence="13">
    <location>
        <begin position="1349"/>
        <end position="1482"/>
    </location>
</feature>
<dbReference type="InterPro" id="IPR006162">
    <property type="entry name" value="Ppantetheine_attach_site"/>
</dbReference>
<comment type="pathway">
    <text evidence="1">Secondary metabolite biosynthesis.</text>
</comment>
<dbReference type="SMART" id="SM00827">
    <property type="entry name" value="PKS_AT"/>
    <property type="match status" value="1"/>
</dbReference>
<comment type="similarity">
    <text evidence="2">Belongs to the GPN-loop GTPase family.</text>
</comment>
<dbReference type="InterPro" id="IPR016036">
    <property type="entry name" value="Malonyl_transacylase_ACP-bd"/>
</dbReference>
<organism evidence="18 19">
    <name type="scientific">Leucocoprinus leucothites</name>
    <dbReference type="NCBI Taxonomy" id="201217"/>
    <lineage>
        <taxon>Eukaryota</taxon>
        <taxon>Fungi</taxon>
        <taxon>Dikarya</taxon>
        <taxon>Basidiomycota</taxon>
        <taxon>Agaricomycotina</taxon>
        <taxon>Agaricomycetes</taxon>
        <taxon>Agaricomycetidae</taxon>
        <taxon>Agaricales</taxon>
        <taxon>Agaricineae</taxon>
        <taxon>Agaricaceae</taxon>
        <taxon>Leucocoprinus</taxon>
    </lineage>
</organism>
<dbReference type="Pfam" id="PF03029">
    <property type="entry name" value="ATP_bind_1"/>
    <property type="match status" value="1"/>
</dbReference>
<dbReference type="GO" id="GO:0044550">
    <property type="term" value="P:secondary metabolite biosynthetic process"/>
    <property type="evidence" value="ECO:0007669"/>
    <property type="project" value="UniProtKB-ARBA"/>
</dbReference>
<dbReference type="PROSITE" id="PS50075">
    <property type="entry name" value="CARRIER"/>
    <property type="match status" value="3"/>
</dbReference>
<feature type="domain" description="Carrier" evidence="15">
    <location>
        <begin position="1700"/>
        <end position="1775"/>
    </location>
</feature>
<protein>
    <recommendedName>
        <fullName evidence="3">GPN-loop GTPase 3</fullName>
    </recommendedName>
</protein>
<dbReference type="InterPro" id="IPR014030">
    <property type="entry name" value="Ketoacyl_synth_N"/>
</dbReference>
<dbReference type="SUPFAM" id="SSF47336">
    <property type="entry name" value="ACP-like"/>
    <property type="match status" value="3"/>
</dbReference>
<dbReference type="InterPro" id="IPR004130">
    <property type="entry name" value="Gpn"/>
</dbReference>
<dbReference type="Pfam" id="PF22621">
    <property type="entry name" value="CurL-like_PKS_C"/>
    <property type="match status" value="1"/>
</dbReference>
<dbReference type="InterPro" id="IPR050091">
    <property type="entry name" value="PKS_NRPS_Biosynth_Enz"/>
</dbReference>
<dbReference type="GO" id="GO:0005525">
    <property type="term" value="F:GTP binding"/>
    <property type="evidence" value="ECO:0007669"/>
    <property type="project" value="UniProtKB-KW"/>
</dbReference>
<dbReference type="InterPro" id="IPR027417">
    <property type="entry name" value="P-loop_NTPase"/>
</dbReference>
<dbReference type="InterPro" id="IPR016039">
    <property type="entry name" value="Thiolase-like"/>
</dbReference>
<dbReference type="InterPro" id="IPR049552">
    <property type="entry name" value="PKS_DH_N"/>
</dbReference>
<dbReference type="SMART" id="SM00825">
    <property type="entry name" value="PKS_KS"/>
    <property type="match status" value="1"/>
</dbReference>
<dbReference type="PROSITE" id="PS52019">
    <property type="entry name" value="PKS_MFAS_DH"/>
    <property type="match status" value="1"/>
</dbReference>
<dbReference type="Gene3D" id="3.10.129.110">
    <property type="entry name" value="Polyketide synthase dehydratase"/>
    <property type="match status" value="1"/>
</dbReference>
<dbReference type="SUPFAM" id="SSF52540">
    <property type="entry name" value="P-loop containing nucleoside triphosphate hydrolases"/>
    <property type="match status" value="1"/>
</dbReference>
<dbReference type="Pfam" id="PF00698">
    <property type="entry name" value="Acyl_transf_1"/>
    <property type="match status" value="1"/>
</dbReference>
<evidence type="ECO:0000256" key="4">
    <source>
        <dbReference type="ARBA" id="ARBA00022450"/>
    </source>
</evidence>
<dbReference type="Pfam" id="PF00109">
    <property type="entry name" value="ketoacyl-synt"/>
    <property type="match status" value="1"/>
</dbReference>
<dbReference type="InterPro" id="IPR020806">
    <property type="entry name" value="PKS_PP-bd"/>
</dbReference>
<dbReference type="CDD" id="cd17872">
    <property type="entry name" value="GPN3"/>
    <property type="match status" value="1"/>
</dbReference>
<dbReference type="InterPro" id="IPR014043">
    <property type="entry name" value="Acyl_transferase_dom"/>
</dbReference>
<dbReference type="PROSITE" id="PS52004">
    <property type="entry name" value="KS3_2"/>
    <property type="match status" value="1"/>
</dbReference>
<gene>
    <name evidence="18" type="ORF">D9756_000693</name>
</gene>
<keyword evidence="10" id="KW-0342">GTP-binding</keyword>
<evidence type="ECO:0000256" key="1">
    <source>
        <dbReference type="ARBA" id="ARBA00005179"/>
    </source>
</evidence>
<dbReference type="SMART" id="SM01294">
    <property type="entry name" value="PKS_PP_betabranch"/>
    <property type="match status" value="1"/>
</dbReference>
<feature type="domain" description="Carrier" evidence="15">
    <location>
        <begin position="1807"/>
        <end position="1882"/>
    </location>
</feature>
<dbReference type="Pfam" id="PF02801">
    <property type="entry name" value="Ketoacyl-synt_C"/>
    <property type="match status" value="1"/>
</dbReference>
<dbReference type="PANTHER" id="PTHR43775">
    <property type="entry name" value="FATTY ACID SYNTHASE"/>
    <property type="match status" value="1"/>
</dbReference>
<dbReference type="SUPFAM" id="SSF53901">
    <property type="entry name" value="Thiolase-like"/>
    <property type="match status" value="1"/>
</dbReference>
<dbReference type="FunFam" id="3.40.50.300:FF:000552">
    <property type="entry name" value="GPN-loop GTPase 3"/>
    <property type="match status" value="1"/>
</dbReference>
<feature type="domain" description="PKS/mFAS DH" evidence="17">
    <location>
        <begin position="1349"/>
        <end position="1660"/>
    </location>
</feature>
<keyword evidence="4" id="KW-0596">Phosphopantetheine</keyword>
<keyword evidence="6" id="KW-0808">Transferase</keyword>
<dbReference type="OrthoDB" id="329835at2759"/>
<dbReference type="InterPro" id="IPR042104">
    <property type="entry name" value="PKS_dehydratase_sf"/>
</dbReference>
<dbReference type="GO" id="GO:0016787">
    <property type="term" value="F:hydrolase activity"/>
    <property type="evidence" value="ECO:0007669"/>
    <property type="project" value="UniProtKB-KW"/>
</dbReference>
<dbReference type="Gene3D" id="3.40.366.10">
    <property type="entry name" value="Malonyl-Coenzyme A Acyl Carrier Protein, domain 2"/>
    <property type="match status" value="3"/>
</dbReference>
<dbReference type="InterPro" id="IPR049551">
    <property type="entry name" value="PKS_DH_C"/>
</dbReference>
<dbReference type="InterPro" id="IPR036736">
    <property type="entry name" value="ACP-like_sf"/>
</dbReference>
<dbReference type="InterPro" id="IPR020841">
    <property type="entry name" value="PKS_Beta-ketoAc_synthase_dom"/>
</dbReference>
<keyword evidence="5" id="KW-0597">Phosphoprotein</keyword>